<accession>A0ABW6A565</accession>
<dbReference type="Pfam" id="PF00486">
    <property type="entry name" value="Trans_reg_C"/>
    <property type="match status" value="1"/>
</dbReference>
<keyword evidence="3" id="KW-0812">Transmembrane</keyword>
<evidence type="ECO:0000313" key="6">
    <source>
        <dbReference type="Proteomes" id="UP001597511"/>
    </source>
</evidence>
<dbReference type="InterPro" id="IPR001867">
    <property type="entry name" value="OmpR/PhoB-type_DNA-bd"/>
</dbReference>
<evidence type="ECO:0000256" key="2">
    <source>
        <dbReference type="PROSITE-ProRule" id="PRU01091"/>
    </source>
</evidence>
<feature type="DNA-binding region" description="OmpR/PhoB-type" evidence="2">
    <location>
        <begin position="1"/>
        <end position="95"/>
    </location>
</feature>
<dbReference type="InterPro" id="IPR036388">
    <property type="entry name" value="WH-like_DNA-bd_sf"/>
</dbReference>
<comment type="caution">
    <text evidence="5">The sequence shown here is derived from an EMBL/GenBank/DDBJ whole genome shotgun (WGS) entry which is preliminary data.</text>
</comment>
<keyword evidence="3" id="KW-1133">Transmembrane helix</keyword>
<evidence type="ECO:0000256" key="1">
    <source>
        <dbReference type="ARBA" id="ARBA00023125"/>
    </source>
</evidence>
<protein>
    <submittedName>
        <fullName evidence="5">Transcriptional regulator</fullName>
    </submittedName>
</protein>
<feature type="domain" description="OmpR/PhoB-type" evidence="4">
    <location>
        <begin position="1"/>
        <end position="95"/>
    </location>
</feature>
<name>A0ABW6A565_9BACT</name>
<keyword evidence="1 2" id="KW-0238">DNA-binding</keyword>
<proteinExistence type="predicted"/>
<evidence type="ECO:0000313" key="5">
    <source>
        <dbReference type="EMBL" id="MFD2919247.1"/>
    </source>
</evidence>
<dbReference type="InterPro" id="IPR016032">
    <property type="entry name" value="Sig_transdc_resp-reg_C-effctor"/>
</dbReference>
<dbReference type="PROSITE" id="PS51755">
    <property type="entry name" value="OMPR_PHOB"/>
    <property type="match status" value="1"/>
</dbReference>
<dbReference type="EMBL" id="JBHUOZ010000001">
    <property type="protein sequence ID" value="MFD2919247.1"/>
    <property type="molecule type" value="Genomic_DNA"/>
</dbReference>
<evidence type="ECO:0000259" key="4">
    <source>
        <dbReference type="PROSITE" id="PS51755"/>
    </source>
</evidence>
<keyword evidence="6" id="KW-1185">Reference proteome</keyword>
<evidence type="ECO:0000256" key="3">
    <source>
        <dbReference type="SAM" id="Phobius"/>
    </source>
</evidence>
<reference evidence="6" key="1">
    <citation type="journal article" date="2019" name="Int. J. Syst. Evol. Microbiol.">
        <title>The Global Catalogue of Microorganisms (GCM) 10K type strain sequencing project: providing services to taxonomists for standard genome sequencing and annotation.</title>
        <authorList>
            <consortium name="The Broad Institute Genomics Platform"/>
            <consortium name="The Broad Institute Genome Sequencing Center for Infectious Disease"/>
            <person name="Wu L."/>
            <person name="Ma J."/>
        </authorList>
    </citation>
    <scope>NUCLEOTIDE SEQUENCE [LARGE SCALE GENOMIC DNA]</scope>
    <source>
        <strain evidence="6">KCTC 23299</strain>
    </source>
</reference>
<dbReference type="Gene3D" id="1.10.10.10">
    <property type="entry name" value="Winged helix-like DNA-binding domain superfamily/Winged helix DNA-binding domain"/>
    <property type="match status" value="1"/>
</dbReference>
<dbReference type="Proteomes" id="UP001597511">
    <property type="component" value="Unassembled WGS sequence"/>
</dbReference>
<gene>
    <name evidence="5" type="ORF">ACFS6H_05935</name>
</gene>
<dbReference type="CDD" id="cd00383">
    <property type="entry name" value="trans_reg_C"/>
    <property type="match status" value="1"/>
</dbReference>
<sequence>MNNRFKVEEAVNTVTDTNTGVVTRLEPRIMKLLLLLVQHQGKVVTRQQIITDVWDDYGNADEGLSQAISFLRKILGDINKELIRTIPKKGYMLAVPVSSLPEDQPAAAPVNPPKLRRPYIVISAISVIIAVAAVVYFLTAPGHTPDSKGVVEPPGADKDTLYQYQEMKEALEQQKKGSINDDTLNRS</sequence>
<keyword evidence="3" id="KW-0472">Membrane</keyword>
<organism evidence="5 6">
    <name type="scientific">Terrimonas rubra</name>
    <dbReference type="NCBI Taxonomy" id="1035890"/>
    <lineage>
        <taxon>Bacteria</taxon>
        <taxon>Pseudomonadati</taxon>
        <taxon>Bacteroidota</taxon>
        <taxon>Chitinophagia</taxon>
        <taxon>Chitinophagales</taxon>
        <taxon>Chitinophagaceae</taxon>
        <taxon>Terrimonas</taxon>
    </lineage>
</organism>
<dbReference type="SMART" id="SM00862">
    <property type="entry name" value="Trans_reg_C"/>
    <property type="match status" value="1"/>
</dbReference>
<feature type="transmembrane region" description="Helical" evidence="3">
    <location>
        <begin position="119"/>
        <end position="138"/>
    </location>
</feature>
<dbReference type="RefSeq" id="WP_386097227.1">
    <property type="nucleotide sequence ID" value="NZ_JBHUOZ010000001.1"/>
</dbReference>
<dbReference type="SUPFAM" id="SSF46894">
    <property type="entry name" value="C-terminal effector domain of the bipartite response regulators"/>
    <property type="match status" value="1"/>
</dbReference>